<evidence type="ECO:0000313" key="2">
    <source>
        <dbReference type="EMBL" id="KZV56157.1"/>
    </source>
</evidence>
<dbReference type="EMBL" id="KQ988258">
    <property type="protein sequence ID" value="KZV56157.1"/>
    <property type="molecule type" value="Genomic_DNA"/>
</dbReference>
<protein>
    <submittedName>
        <fullName evidence="2">Uncharacterized protein</fullName>
    </submittedName>
</protein>
<name>A0A2Z7DG95_9LAMI</name>
<evidence type="ECO:0000313" key="3">
    <source>
        <dbReference type="Proteomes" id="UP000250235"/>
    </source>
</evidence>
<organism evidence="2 3">
    <name type="scientific">Dorcoceras hygrometricum</name>
    <dbReference type="NCBI Taxonomy" id="472368"/>
    <lineage>
        <taxon>Eukaryota</taxon>
        <taxon>Viridiplantae</taxon>
        <taxon>Streptophyta</taxon>
        <taxon>Embryophyta</taxon>
        <taxon>Tracheophyta</taxon>
        <taxon>Spermatophyta</taxon>
        <taxon>Magnoliopsida</taxon>
        <taxon>eudicotyledons</taxon>
        <taxon>Gunneridae</taxon>
        <taxon>Pentapetalae</taxon>
        <taxon>asterids</taxon>
        <taxon>lamiids</taxon>
        <taxon>Lamiales</taxon>
        <taxon>Gesneriaceae</taxon>
        <taxon>Didymocarpoideae</taxon>
        <taxon>Trichosporeae</taxon>
        <taxon>Loxocarpinae</taxon>
        <taxon>Dorcoceras</taxon>
    </lineage>
</organism>
<gene>
    <name evidence="2" type="ORF">F511_29670</name>
</gene>
<evidence type="ECO:0000256" key="1">
    <source>
        <dbReference type="SAM" id="MobiDB-lite"/>
    </source>
</evidence>
<reference evidence="2 3" key="1">
    <citation type="journal article" date="2015" name="Proc. Natl. Acad. Sci. U.S.A.">
        <title>The resurrection genome of Boea hygrometrica: A blueprint for survival of dehydration.</title>
        <authorList>
            <person name="Xiao L."/>
            <person name="Yang G."/>
            <person name="Zhang L."/>
            <person name="Yang X."/>
            <person name="Zhao S."/>
            <person name="Ji Z."/>
            <person name="Zhou Q."/>
            <person name="Hu M."/>
            <person name="Wang Y."/>
            <person name="Chen M."/>
            <person name="Xu Y."/>
            <person name="Jin H."/>
            <person name="Xiao X."/>
            <person name="Hu G."/>
            <person name="Bao F."/>
            <person name="Hu Y."/>
            <person name="Wan P."/>
            <person name="Li L."/>
            <person name="Deng X."/>
            <person name="Kuang T."/>
            <person name="Xiang C."/>
            <person name="Zhu J.K."/>
            <person name="Oliver M.J."/>
            <person name="He Y."/>
        </authorList>
    </citation>
    <scope>NUCLEOTIDE SEQUENCE [LARGE SCALE GENOMIC DNA]</scope>
    <source>
        <strain evidence="3">cv. XS01</strain>
    </source>
</reference>
<dbReference type="Proteomes" id="UP000250235">
    <property type="component" value="Unassembled WGS sequence"/>
</dbReference>
<feature type="region of interest" description="Disordered" evidence="1">
    <location>
        <begin position="90"/>
        <end position="113"/>
    </location>
</feature>
<feature type="compositionally biased region" description="Acidic residues" evidence="1">
    <location>
        <begin position="98"/>
        <end position="113"/>
    </location>
</feature>
<keyword evidence="3" id="KW-1185">Reference proteome</keyword>
<sequence>MASLTMCELPDSCASCVKCGSRLGPWLGPGQSSGPGGGPTGGTLSMGGWSRRADGWKLACRVCVCGVRVVAFVLHGLAGSAGPIEHAGPLGSLGLNGAEDDPMDFMPIEGDDL</sequence>
<accession>A0A2Z7DG95</accession>
<proteinExistence type="predicted"/>
<dbReference type="AlphaFoldDB" id="A0A2Z7DG95"/>